<evidence type="ECO:0000313" key="5">
    <source>
        <dbReference type="Proteomes" id="UP000266669"/>
    </source>
</evidence>
<evidence type="ECO:0000256" key="1">
    <source>
        <dbReference type="ARBA" id="ARBA00022630"/>
    </source>
</evidence>
<keyword evidence="1" id="KW-0285">Flavoprotein</keyword>
<evidence type="ECO:0000259" key="3">
    <source>
        <dbReference type="Pfam" id="PF00724"/>
    </source>
</evidence>
<reference evidence="5" key="1">
    <citation type="submission" date="2018-05" db="EMBL/GenBank/DDBJ databases">
        <title>Leptospira yasudae sp. nov. and Leptospira stimsonii sp. nov., two pathogenic species of the genus Leptospira isolated from environmental sources.</title>
        <authorList>
            <person name="Casanovas-Massana A."/>
            <person name="Hamond C."/>
            <person name="Santos L.A."/>
            <person name="Hacker K.P."/>
            <person name="Balassiano I."/>
            <person name="Medeiros M.A."/>
            <person name="Reis M.G."/>
            <person name="Ko A.I."/>
            <person name="Wunder E.A."/>
        </authorList>
    </citation>
    <scope>NUCLEOTIDE SEQUENCE [LARGE SCALE GENOMIC DNA]</scope>
    <source>
        <strain evidence="5">AMB6-RJ</strain>
    </source>
</reference>
<dbReference type="InterPro" id="IPR051799">
    <property type="entry name" value="NADH_flavin_oxidoreductase"/>
</dbReference>
<dbReference type="InterPro" id="IPR001155">
    <property type="entry name" value="OxRdtase_FMN_N"/>
</dbReference>
<dbReference type="PANTHER" id="PTHR43656:SF2">
    <property type="entry name" value="BINDING OXIDOREDUCTASE, PUTATIVE (AFU_ORTHOLOGUE AFUA_2G08260)-RELATED"/>
    <property type="match status" value="1"/>
</dbReference>
<dbReference type="Pfam" id="PF00724">
    <property type="entry name" value="Oxidored_FMN"/>
    <property type="match status" value="1"/>
</dbReference>
<organism evidence="4 5">
    <name type="scientific">Leptospira stimsonii</name>
    <dbReference type="NCBI Taxonomy" id="2202203"/>
    <lineage>
        <taxon>Bacteria</taxon>
        <taxon>Pseudomonadati</taxon>
        <taxon>Spirochaetota</taxon>
        <taxon>Spirochaetia</taxon>
        <taxon>Leptospirales</taxon>
        <taxon>Leptospiraceae</taxon>
        <taxon>Leptospira</taxon>
    </lineage>
</organism>
<evidence type="ECO:0000313" key="4">
    <source>
        <dbReference type="EMBL" id="RHX85887.1"/>
    </source>
</evidence>
<name>A0A8B3CQ31_9LEPT</name>
<dbReference type="InterPro" id="IPR013785">
    <property type="entry name" value="Aldolase_TIM"/>
</dbReference>
<dbReference type="Gene3D" id="3.20.20.70">
    <property type="entry name" value="Aldolase class I"/>
    <property type="match status" value="1"/>
</dbReference>
<dbReference type="GO" id="GO:0010181">
    <property type="term" value="F:FMN binding"/>
    <property type="evidence" value="ECO:0007669"/>
    <property type="project" value="InterPro"/>
</dbReference>
<comment type="caution">
    <text evidence="4">The sequence shown here is derived from an EMBL/GenBank/DDBJ whole genome shotgun (WGS) entry which is preliminary data.</text>
</comment>
<dbReference type="SUPFAM" id="SSF51395">
    <property type="entry name" value="FMN-linked oxidoreductases"/>
    <property type="match status" value="1"/>
</dbReference>
<proteinExistence type="predicted"/>
<accession>A0A8B3CQ31</accession>
<gene>
    <name evidence="4" type="ORF">DLM78_08275</name>
</gene>
<sequence length="436" mass="48029">MESKISESRKLENVVSNSSFVLSRPITLPCGMRLENRFAKAATSEQLADYKSGDPTEDLAVLYERWARGGPGLIITGNVMVTKSGIGEAGNVYNRDKAPIALYNRWAEAAQSYGAACFMQLNHAGRQVIRILNPDPVAPSEIPLRIGGMFAKPRALFQDEIRDIVRAFATTASLARESGFSGVQLHGAHGYLISQFLSPLSNQRTDSYGGSLDNRMRFLIECYRAVRSACGKQFPVSLKLNSADFLRGGFASHEAAIVARILAEEGIDLLEISGGTYEKPEMLLEGAGRIKRSTIVREAHFVDFARLIRNTVTCPLMLTGGLRTPSKIEELIKEGSIDIAGMARPLIMEPDLPREFIQGRIKPALTPFTVSWPISRLPSLAAGLDMYYYTQQMKRMSAGLEPAKPTSSVLRLVQLLFSAFKKSTFLRSTRNNGETK</sequence>
<dbReference type="Proteomes" id="UP000266669">
    <property type="component" value="Unassembled WGS sequence"/>
</dbReference>
<dbReference type="PANTHER" id="PTHR43656">
    <property type="entry name" value="BINDING OXIDOREDUCTASE, PUTATIVE (AFU_ORTHOLOGUE AFUA_2G08260)-RELATED"/>
    <property type="match status" value="1"/>
</dbReference>
<evidence type="ECO:0000256" key="2">
    <source>
        <dbReference type="ARBA" id="ARBA00023002"/>
    </source>
</evidence>
<keyword evidence="2" id="KW-0560">Oxidoreductase</keyword>
<dbReference type="AlphaFoldDB" id="A0A8B3CQ31"/>
<dbReference type="EMBL" id="QHCS01000002">
    <property type="protein sequence ID" value="RHX85887.1"/>
    <property type="molecule type" value="Genomic_DNA"/>
</dbReference>
<dbReference type="RefSeq" id="WP_118981526.1">
    <property type="nucleotide sequence ID" value="NZ_QHCS01000002.1"/>
</dbReference>
<feature type="domain" description="NADH:flavin oxidoreductase/NADH oxidase N-terminal" evidence="3">
    <location>
        <begin position="24"/>
        <end position="360"/>
    </location>
</feature>
<protein>
    <submittedName>
        <fullName evidence="4">NADH oxidase</fullName>
    </submittedName>
</protein>
<dbReference type="GO" id="GO:0016491">
    <property type="term" value="F:oxidoreductase activity"/>
    <property type="evidence" value="ECO:0007669"/>
    <property type="project" value="UniProtKB-KW"/>
</dbReference>
<dbReference type="CDD" id="cd04733">
    <property type="entry name" value="OYE_like_2_FMN"/>
    <property type="match status" value="1"/>
</dbReference>